<dbReference type="InterPro" id="IPR008271">
    <property type="entry name" value="Ser/Thr_kinase_AS"/>
</dbReference>
<dbReference type="FunFam" id="1.10.510.10:FF:000571">
    <property type="entry name" value="Maternal embryonic leucine zipper kinase"/>
    <property type="match status" value="1"/>
</dbReference>
<evidence type="ECO:0000313" key="10">
    <source>
        <dbReference type="Proteomes" id="UP000196158"/>
    </source>
</evidence>
<dbReference type="InterPro" id="IPR011009">
    <property type="entry name" value="Kinase-like_dom_sf"/>
</dbReference>
<dbReference type="PROSITE" id="PS50011">
    <property type="entry name" value="PROTEIN_KINASE_DOM"/>
    <property type="match status" value="1"/>
</dbReference>
<dbReference type="SMART" id="SM00220">
    <property type="entry name" value="S_TKc"/>
    <property type="match status" value="1"/>
</dbReference>
<dbReference type="Gene3D" id="1.10.510.10">
    <property type="entry name" value="Transferase(Phosphotransferase) domain 1"/>
    <property type="match status" value="1"/>
</dbReference>
<dbReference type="GO" id="GO:0035556">
    <property type="term" value="P:intracellular signal transduction"/>
    <property type="evidence" value="ECO:0007669"/>
    <property type="project" value="TreeGrafter"/>
</dbReference>
<gene>
    <name evidence="9" type="ORF">KASA_0N01628G</name>
</gene>
<feature type="compositionally biased region" description="Basic and acidic residues" evidence="7">
    <location>
        <begin position="535"/>
        <end position="549"/>
    </location>
</feature>
<keyword evidence="3 6" id="KW-0067">ATP-binding</keyword>
<feature type="compositionally biased region" description="Polar residues" evidence="7">
    <location>
        <begin position="11"/>
        <end position="22"/>
    </location>
</feature>
<dbReference type="PANTHER" id="PTHR24346">
    <property type="entry name" value="MAP/MICROTUBULE AFFINITY-REGULATING KINASE"/>
    <property type="match status" value="1"/>
</dbReference>
<dbReference type="FunFam" id="3.30.200.20:FF:000042">
    <property type="entry name" value="Aurora kinase A"/>
    <property type="match status" value="1"/>
</dbReference>
<dbReference type="PROSITE" id="PS00107">
    <property type="entry name" value="PROTEIN_KINASE_ATP"/>
    <property type="match status" value="1"/>
</dbReference>
<feature type="region of interest" description="Disordered" evidence="7">
    <location>
        <begin position="448"/>
        <end position="510"/>
    </location>
</feature>
<dbReference type="EMBL" id="FXLY01000005">
    <property type="protein sequence ID" value="SMN20220.1"/>
    <property type="molecule type" value="Genomic_DNA"/>
</dbReference>
<dbReference type="STRING" id="1789683.A0A1X7R443"/>
<sequence>MILTSPHKSPRTSVNTSSIKPSTRQKKKHVTFGPYLIGATLGEGEFGKVKMAWTRPAKESNEVSKQVAIKLIRRSSIIQNSEREIKVYREINALKHLTHPNIIGLEEVLQNSKYVGIVLEYASGGEFYKYIQKKRRLDEQRACKIFAELISGVIYMHSKGLVHRDLKLENLLLDSNENLLITDFGFVNEFRRDHELMRTSCGSPCYAAPELVVTTKPYMGRKADIWSCGIILFAMLAGYLPWDDDPSNPKGDDIPKLYHYITRTKLKFPSYISAVPRDLLRKILVPDPRIRTDMTNLIKHPWLEPYFHLLCVSAKEWDRIMLQKKNNGKLKRNSTMVASGATNNSTVSKSGNVHETQKKRATSLIMDTTFKLSAATQHTYQGEVLGDHTVREQKKLELVVEEERPKRSSSAASAALRAVVENEDDINSDITSKENNTSGVNDVIVEQNSEGTSKKSDNIPESYDSLPLSKQLDPTFDITNNGGEHSLTEIDPNLLNKNKNNKLHTNQNKESYRKPRPATYHLTLHSTTPENISPSDEKLENQDDFKHPSISESTPRIHSSSLVADDITALTSYSKINLSQVSENVTTNDLTPYDDKPSSSSVRNIRIRPTEIPSYTPNNEHEPLSPPRKDVTEIDESFQTTNENIILRNNLNNSVDDKTKKRFSFLSFYSSFNSSKTTMETEETSSTSVLSLSNHQRNNSHMRDRSGATTSSYRTATSKSSQHPKSNVASKHSALSKDSSIGNSSGSTSKQNVRASVMVSSLPKRETSKIQERGNDPNMPHREVSKARRVLDFFKRRSMRI</sequence>
<proteinExistence type="predicted"/>
<protein>
    <recommendedName>
        <fullName evidence="1">non-specific serine/threonine protein kinase</fullName>
        <ecNumber evidence="1">2.7.11.1</ecNumber>
    </recommendedName>
</protein>
<comment type="catalytic activity">
    <reaction evidence="4">
        <text>L-threonyl-[protein] + ATP = O-phospho-L-threonyl-[protein] + ADP + H(+)</text>
        <dbReference type="Rhea" id="RHEA:46608"/>
        <dbReference type="Rhea" id="RHEA-COMP:11060"/>
        <dbReference type="Rhea" id="RHEA-COMP:11605"/>
        <dbReference type="ChEBI" id="CHEBI:15378"/>
        <dbReference type="ChEBI" id="CHEBI:30013"/>
        <dbReference type="ChEBI" id="CHEBI:30616"/>
        <dbReference type="ChEBI" id="CHEBI:61977"/>
        <dbReference type="ChEBI" id="CHEBI:456216"/>
        <dbReference type="EC" id="2.7.11.1"/>
    </reaction>
</comment>
<feature type="compositionally biased region" description="Low complexity" evidence="7">
    <location>
        <begin position="736"/>
        <end position="750"/>
    </location>
</feature>
<evidence type="ECO:0000256" key="1">
    <source>
        <dbReference type="ARBA" id="ARBA00012513"/>
    </source>
</evidence>
<evidence type="ECO:0000259" key="8">
    <source>
        <dbReference type="PROSITE" id="PS50011"/>
    </source>
</evidence>
<evidence type="ECO:0000256" key="3">
    <source>
        <dbReference type="ARBA" id="ARBA00022840"/>
    </source>
</evidence>
<evidence type="ECO:0000256" key="5">
    <source>
        <dbReference type="ARBA" id="ARBA00048679"/>
    </source>
</evidence>
<dbReference type="PROSITE" id="PS00108">
    <property type="entry name" value="PROTEIN_KINASE_ST"/>
    <property type="match status" value="1"/>
</dbReference>
<organism evidence="9 10">
    <name type="scientific">Maudiozyma saulgeensis</name>
    <dbReference type="NCBI Taxonomy" id="1789683"/>
    <lineage>
        <taxon>Eukaryota</taxon>
        <taxon>Fungi</taxon>
        <taxon>Dikarya</taxon>
        <taxon>Ascomycota</taxon>
        <taxon>Saccharomycotina</taxon>
        <taxon>Saccharomycetes</taxon>
        <taxon>Saccharomycetales</taxon>
        <taxon>Saccharomycetaceae</taxon>
        <taxon>Maudiozyma</taxon>
    </lineage>
</organism>
<dbReference type="GO" id="GO:0005524">
    <property type="term" value="F:ATP binding"/>
    <property type="evidence" value="ECO:0007669"/>
    <property type="project" value="UniProtKB-UniRule"/>
</dbReference>
<feature type="compositionally biased region" description="Basic and acidic residues" evidence="7">
    <location>
        <begin position="619"/>
        <end position="630"/>
    </location>
</feature>
<dbReference type="GO" id="GO:0005737">
    <property type="term" value="C:cytoplasm"/>
    <property type="evidence" value="ECO:0007669"/>
    <property type="project" value="TreeGrafter"/>
</dbReference>
<feature type="binding site" evidence="6">
    <location>
        <position position="70"/>
    </location>
    <ligand>
        <name>ATP</name>
        <dbReference type="ChEBI" id="CHEBI:30616"/>
    </ligand>
</feature>
<evidence type="ECO:0000256" key="6">
    <source>
        <dbReference type="PROSITE-ProRule" id="PRU10141"/>
    </source>
</evidence>
<reference evidence="9 10" key="1">
    <citation type="submission" date="2017-04" db="EMBL/GenBank/DDBJ databases">
        <authorList>
            <person name="Afonso C.L."/>
            <person name="Miller P.J."/>
            <person name="Scott M.A."/>
            <person name="Spackman E."/>
            <person name="Goraichik I."/>
            <person name="Dimitrov K.M."/>
            <person name="Suarez D.L."/>
            <person name="Swayne D.E."/>
        </authorList>
    </citation>
    <scope>NUCLEOTIDE SEQUENCE [LARGE SCALE GENOMIC DNA]</scope>
</reference>
<evidence type="ECO:0000256" key="2">
    <source>
        <dbReference type="ARBA" id="ARBA00022741"/>
    </source>
</evidence>
<feature type="region of interest" description="Disordered" evidence="7">
    <location>
        <begin position="587"/>
        <end position="630"/>
    </location>
</feature>
<dbReference type="InterPro" id="IPR000719">
    <property type="entry name" value="Prot_kinase_dom"/>
</dbReference>
<feature type="compositionally biased region" description="Polar residues" evidence="7">
    <location>
        <begin position="707"/>
        <end position="730"/>
    </location>
</feature>
<keyword evidence="10" id="KW-1185">Reference proteome</keyword>
<dbReference type="EC" id="2.7.11.1" evidence="1"/>
<dbReference type="OrthoDB" id="193931at2759"/>
<dbReference type="SUPFAM" id="SSF56112">
    <property type="entry name" value="Protein kinase-like (PK-like)"/>
    <property type="match status" value="1"/>
</dbReference>
<dbReference type="AlphaFoldDB" id="A0A1X7R443"/>
<evidence type="ECO:0000313" key="9">
    <source>
        <dbReference type="EMBL" id="SMN20220.1"/>
    </source>
</evidence>
<feature type="compositionally biased region" description="Low complexity" evidence="7">
    <location>
        <begin position="676"/>
        <end position="693"/>
    </location>
</feature>
<accession>A0A1X7R443</accession>
<dbReference type="Pfam" id="PF00069">
    <property type="entry name" value="Pkinase"/>
    <property type="match status" value="1"/>
</dbReference>
<dbReference type="InterPro" id="IPR017441">
    <property type="entry name" value="Protein_kinase_ATP_BS"/>
</dbReference>
<name>A0A1X7R443_9SACH</name>
<evidence type="ECO:0000256" key="7">
    <source>
        <dbReference type="SAM" id="MobiDB-lite"/>
    </source>
</evidence>
<feature type="domain" description="Protein kinase" evidence="8">
    <location>
        <begin position="35"/>
        <end position="303"/>
    </location>
</feature>
<feature type="region of interest" description="Disordered" evidence="7">
    <location>
        <begin position="526"/>
        <end position="557"/>
    </location>
</feature>
<dbReference type="GO" id="GO:0004674">
    <property type="term" value="F:protein serine/threonine kinase activity"/>
    <property type="evidence" value="ECO:0007669"/>
    <property type="project" value="UniProtKB-EC"/>
</dbReference>
<dbReference type="PANTHER" id="PTHR24346:SF110">
    <property type="entry name" value="NON-SPECIFIC SERINE_THREONINE PROTEIN KINASE"/>
    <property type="match status" value="1"/>
</dbReference>
<feature type="region of interest" description="Disordered" evidence="7">
    <location>
        <begin position="1"/>
        <end position="27"/>
    </location>
</feature>
<feature type="compositionally biased region" description="Basic and acidic residues" evidence="7">
    <location>
        <begin position="763"/>
        <end position="784"/>
    </location>
</feature>
<keyword evidence="2 6" id="KW-0547">Nucleotide-binding</keyword>
<comment type="catalytic activity">
    <reaction evidence="5">
        <text>L-seryl-[protein] + ATP = O-phospho-L-seryl-[protein] + ADP + H(+)</text>
        <dbReference type="Rhea" id="RHEA:17989"/>
        <dbReference type="Rhea" id="RHEA-COMP:9863"/>
        <dbReference type="Rhea" id="RHEA-COMP:11604"/>
        <dbReference type="ChEBI" id="CHEBI:15378"/>
        <dbReference type="ChEBI" id="CHEBI:29999"/>
        <dbReference type="ChEBI" id="CHEBI:30616"/>
        <dbReference type="ChEBI" id="CHEBI:83421"/>
        <dbReference type="ChEBI" id="CHEBI:456216"/>
        <dbReference type="EC" id="2.7.11.1"/>
    </reaction>
</comment>
<dbReference type="Proteomes" id="UP000196158">
    <property type="component" value="Unassembled WGS sequence"/>
</dbReference>
<evidence type="ECO:0000256" key="4">
    <source>
        <dbReference type="ARBA" id="ARBA00047899"/>
    </source>
</evidence>
<feature type="region of interest" description="Disordered" evidence="7">
    <location>
        <begin position="676"/>
        <end position="784"/>
    </location>
</feature>